<dbReference type="KEGG" id="mno:Mnod_4155"/>
<dbReference type="AlphaFoldDB" id="B8IUX5"/>
<dbReference type="HOGENOM" id="CLU_096431_0_0_5"/>
<dbReference type="STRING" id="460265.Mnod_4155"/>
<dbReference type="InterPro" id="IPR007560">
    <property type="entry name" value="Restrct_endonuc_IV_Mrr"/>
</dbReference>
<dbReference type="InterPro" id="IPR011856">
    <property type="entry name" value="tRNA_endonuc-like_dom_sf"/>
</dbReference>
<dbReference type="InterPro" id="IPR052906">
    <property type="entry name" value="Type_IV_Methyl-Rstrct_Enzyme"/>
</dbReference>
<dbReference type="RefSeq" id="WP_015930682.1">
    <property type="nucleotide sequence ID" value="NC_011894.1"/>
</dbReference>
<protein>
    <submittedName>
        <fullName evidence="3">Restriction endonuclease</fullName>
    </submittedName>
</protein>
<dbReference type="OrthoDB" id="9797274at2"/>
<dbReference type="GO" id="GO:0003677">
    <property type="term" value="F:DNA binding"/>
    <property type="evidence" value="ECO:0007669"/>
    <property type="project" value="InterPro"/>
</dbReference>
<dbReference type="GO" id="GO:0015666">
    <property type="term" value="F:restriction endodeoxyribonuclease activity"/>
    <property type="evidence" value="ECO:0007669"/>
    <property type="project" value="TreeGrafter"/>
</dbReference>
<keyword evidence="3" id="KW-0378">Hydrolase</keyword>
<feature type="domain" description="Restriction endonuclease type IV Mrr" evidence="2">
    <location>
        <begin position="143"/>
        <end position="241"/>
    </location>
</feature>
<dbReference type="Gene3D" id="3.40.1350.10">
    <property type="match status" value="1"/>
</dbReference>
<keyword evidence="1" id="KW-1133">Transmembrane helix</keyword>
<keyword evidence="4" id="KW-1185">Reference proteome</keyword>
<evidence type="ECO:0000259" key="2">
    <source>
        <dbReference type="Pfam" id="PF04471"/>
    </source>
</evidence>
<name>B8IUX5_METNO</name>
<dbReference type="Proteomes" id="UP000008207">
    <property type="component" value="Chromosome"/>
</dbReference>
<dbReference type="Pfam" id="PF04471">
    <property type="entry name" value="Mrr_cat"/>
    <property type="match status" value="1"/>
</dbReference>
<dbReference type="InterPro" id="IPR011335">
    <property type="entry name" value="Restrct_endonuc-II-like"/>
</dbReference>
<evidence type="ECO:0000256" key="1">
    <source>
        <dbReference type="SAM" id="Phobius"/>
    </source>
</evidence>
<dbReference type="SUPFAM" id="SSF52980">
    <property type="entry name" value="Restriction endonuclease-like"/>
    <property type="match status" value="1"/>
</dbReference>
<dbReference type="eggNOG" id="COG1787">
    <property type="taxonomic scope" value="Bacteria"/>
</dbReference>
<proteinExistence type="predicted"/>
<gene>
    <name evidence="3" type="ordered locus">Mnod_4155</name>
</gene>
<dbReference type="PANTHER" id="PTHR30015:SF6">
    <property type="entry name" value="SLL1429 PROTEIN"/>
    <property type="match status" value="1"/>
</dbReference>
<keyword evidence="3" id="KW-0255">Endonuclease</keyword>
<organism evidence="3 4">
    <name type="scientific">Methylobacterium nodulans (strain LMG 21967 / CNCM I-2342 / ORS 2060)</name>
    <dbReference type="NCBI Taxonomy" id="460265"/>
    <lineage>
        <taxon>Bacteria</taxon>
        <taxon>Pseudomonadati</taxon>
        <taxon>Pseudomonadota</taxon>
        <taxon>Alphaproteobacteria</taxon>
        <taxon>Hyphomicrobiales</taxon>
        <taxon>Methylobacteriaceae</taxon>
        <taxon>Methylobacterium</taxon>
    </lineage>
</organism>
<dbReference type="PANTHER" id="PTHR30015">
    <property type="entry name" value="MRR RESTRICTION SYSTEM PROTEIN"/>
    <property type="match status" value="1"/>
</dbReference>
<keyword evidence="1" id="KW-0472">Membrane</keyword>
<evidence type="ECO:0000313" key="3">
    <source>
        <dbReference type="EMBL" id="ACL59033.1"/>
    </source>
</evidence>
<evidence type="ECO:0000313" key="4">
    <source>
        <dbReference type="Proteomes" id="UP000008207"/>
    </source>
</evidence>
<dbReference type="GO" id="GO:0009307">
    <property type="term" value="P:DNA restriction-modification system"/>
    <property type="evidence" value="ECO:0007669"/>
    <property type="project" value="InterPro"/>
</dbReference>
<keyword evidence="3" id="KW-0540">Nuclease</keyword>
<dbReference type="EMBL" id="CP001349">
    <property type="protein sequence ID" value="ACL59033.1"/>
    <property type="molecule type" value="Genomic_DNA"/>
</dbReference>
<keyword evidence="1" id="KW-0812">Transmembrane</keyword>
<sequence length="247" mass="27178">MAAPRSIADLAFWPVVAGGLASLWVGPGALAASGIVLAGIILHRLGRGRRFRRRARALVERHRETLTLRRRQETYLDAYDNLILDGWERERAYYIARTLVPRLEEEGYGDLVAKRHADLLAIVEAASLPDEAPEEVPPDDGIAYERFCAALLERAGWDARPTRASGDQGADVIAEQDGLRLVLQCKRYAKPVGNAAVQEVVAARSYWQADWAAVVSNAGFTPAARKLAGATDVLLLHHDDLPTLRVR</sequence>
<feature type="transmembrane region" description="Helical" evidence="1">
    <location>
        <begin position="20"/>
        <end position="46"/>
    </location>
</feature>
<reference evidence="3 4" key="1">
    <citation type="submission" date="2009-01" db="EMBL/GenBank/DDBJ databases">
        <title>Complete sequence of chromosome of Methylobacterium nodulans ORS 2060.</title>
        <authorList>
            <consortium name="US DOE Joint Genome Institute"/>
            <person name="Lucas S."/>
            <person name="Copeland A."/>
            <person name="Lapidus A."/>
            <person name="Glavina del Rio T."/>
            <person name="Dalin E."/>
            <person name="Tice H."/>
            <person name="Bruce D."/>
            <person name="Goodwin L."/>
            <person name="Pitluck S."/>
            <person name="Sims D."/>
            <person name="Brettin T."/>
            <person name="Detter J.C."/>
            <person name="Han C."/>
            <person name="Larimer F."/>
            <person name="Land M."/>
            <person name="Hauser L."/>
            <person name="Kyrpides N."/>
            <person name="Ivanova N."/>
            <person name="Marx C.J."/>
            <person name="Richardson P."/>
        </authorList>
    </citation>
    <scope>NUCLEOTIDE SEQUENCE [LARGE SCALE GENOMIC DNA]</scope>
    <source>
        <strain evidence="4">LMG 21967 / CNCM I-2342 / ORS 2060</strain>
    </source>
</reference>
<accession>B8IUX5</accession>